<proteinExistence type="inferred from homology"/>
<reference evidence="4 5" key="1">
    <citation type="submission" date="2020-10" db="EMBL/GenBank/DDBJ databases">
        <title>Myceligenerans pegani sp. nov., an endophytic actinomycete isolated from Peganum harmala L. in Xinjiang, China.</title>
        <authorList>
            <person name="Xin L."/>
        </authorList>
    </citation>
    <scope>NUCLEOTIDE SEQUENCE [LARGE SCALE GENOMIC DNA]</scope>
    <source>
        <strain evidence="4 5">TRM65318</strain>
    </source>
</reference>
<comment type="similarity">
    <text evidence="1">Belongs to the phosphate/phosphite/phosphonate binding protein family.</text>
</comment>
<dbReference type="EMBL" id="JADAQT010000010">
    <property type="protein sequence ID" value="MBE1874156.1"/>
    <property type="molecule type" value="Genomic_DNA"/>
</dbReference>
<dbReference type="PANTHER" id="PTHR35841">
    <property type="entry name" value="PHOSPHONATES-BINDING PERIPLASMIC PROTEIN"/>
    <property type="match status" value="1"/>
</dbReference>
<dbReference type="NCBIfam" id="TIGR01098">
    <property type="entry name" value="3A0109s03R"/>
    <property type="match status" value="1"/>
</dbReference>
<dbReference type="SUPFAM" id="SSF53850">
    <property type="entry name" value="Periplasmic binding protein-like II"/>
    <property type="match status" value="1"/>
</dbReference>
<gene>
    <name evidence="4" type="primary">phnD</name>
    <name evidence="4" type="ORF">IHE71_00295</name>
</gene>
<dbReference type="PROSITE" id="PS51257">
    <property type="entry name" value="PROKAR_LIPOPROTEIN"/>
    <property type="match status" value="1"/>
</dbReference>
<evidence type="ECO:0000256" key="1">
    <source>
        <dbReference type="ARBA" id="ARBA00007162"/>
    </source>
</evidence>
<dbReference type="Gene3D" id="3.40.190.10">
    <property type="entry name" value="Periplasmic binding protein-like II"/>
    <property type="match status" value="2"/>
</dbReference>
<sequence>MKATRVHHQKPARTIAGLLLVVLTATSLGACAAVSQASDTTCPEGGIRFGADSSGNPAELEDAYAAFGDALAEELGCAVGVRIFDSHAGEVEAVENGELEIARFSALGYAVAAERVAVTPVVTFGMPNGNLSGYTAGIWVPADSAVTTPAQLEGRTLALGAEGTTSGDLLPRGALADANLSPDQVRISYAGGGAAALDALRNDTAEAAVIDSRTLAAAVADGRFDPDVHRQIWESGVIPNDPIVLSPHVDEELAEAIVEALLDVPPEAIEQVAASAGVDPGGKLVGVDEVTYAEVVALVDSSGIGEEDV</sequence>
<dbReference type="Proteomes" id="UP000625527">
    <property type="component" value="Unassembled WGS sequence"/>
</dbReference>
<accession>A0ABR9MRZ7</accession>
<evidence type="ECO:0000256" key="3">
    <source>
        <dbReference type="SAM" id="SignalP"/>
    </source>
</evidence>
<keyword evidence="5" id="KW-1185">Reference proteome</keyword>
<protein>
    <submittedName>
        <fullName evidence="4">Phosphate/phosphite/phosphonate ABC transporter substrate-binding protein</fullName>
    </submittedName>
</protein>
<keyword evidence="2 3" id="KW-0732">Signal</keyword>
<comment type="caution">
    <text evidence="4">The sequence shown here is derived from an EMBL/GenBank/DDBJ whole genome shotgun (WGS) entry which is preliminary data.</text>
</comment>
<dbReference type="Pfam" id="PF12974">
    <property type="entry name" value="Phosphonate-bd"/>
    <property type="match status" value="1"/>
</dbReference>
<name>A0ABR9MRZ7_9MICO</name>
<evidence type="ECO:0000256" key="2">
    <source>
        <dbReference type="ARBA" id="ARBA00022729"/>
    </source>
</evidence>
<organism evidence="4 5">
    <name type="scientific">Myceligenerans pegani</name>
    <dbReference type="NCBI Taxonomy" id="2776917"/>
    <lineage>
        <taxon>Bacteria</taxon>
        <taxon>Bacillati</taxon>
        <taxon>Actinomycetota</taxon>
        <taxon>Actinomycetes</taxon>
        <taxon>Micrococcales</taxon>
        <taxon>Promicromonosporaceae</taxon>
        <taxon>Myceligenerans</taxon>
    </lineage>
</organism>
<feature type="signal peptide" evidence="3">
    <location>
        <begin position="1"/>
        <end position="32"/>
    </location>
</feature>
<dbReference type="RefSeq" id="WP_192860742.1">
    <property type="nucleotide sequence ID" value="NZ_JADAQT010000010.1"/>
</dbReference>
<dbReference type="PANTHER" id="PTHR35841:SF1">
    <property type="entry name" value="PHOSPHONATES-BINDING PERIPLASMIC PROTEIN"/>
    <property type="match status" value="1"/>
</dbReference>
<evidence type="ECO:0000313" key="4">
    <source>
        <dbReference type="EMBL" id="MBE1874156.1"/>
    </source>
</evidence>
<evidence type="ECO:0000313" key="5">
    <source>
        <dbReference type="Proteomes" id="UP000625527"/>
    </source>
</evidence>
<dbReference type="InterPro" id="IPR005770">
    <property type="entry name" value="PhnD"/>
</dbReference>
<feature type="chain" id="PRO_5046383977" evidence="3">
    <location>
        <begin position="33"/>
        <end position="309"/>
    </location>
</feature>